<name>A0A147KET4_THECS</name>
<dbReference type="Gene3D" id="3.40.50.1820">
    <property type="entry name" value="alpha/beta hydrolase"/>
    <property type="match status" value="1"/>
</dbReference>
<evidence type="ECO:0000313" key="4">
    <source>
        <dbReference type="Proteomes" id="UP000074382"/>
    </source>
</evidence>
<dbReference type="AlphaFoldDB" id="A0A147KET4"/>
<gene>
    <name evidence="3" type="ORF">AC529_15365</name>
</gene>
<dbReference type="GO" id="GO:0008610">
    <property type="term" value="P:lipid biosynthetic process"/>
    <property type="evidence" value="ECO:0007669"/>
    <property type="project" value="TreeGrafter"/>
</dbReference>
<dbReference type="InterPro" id="IPR012223">
    <property type="entry name" value="TEII"/>
</dbReference>
<protein>
    <submittedName>
        <fullName evidence="3">Thioesterase</fullName>
    </submittedName>
</protein>
<dbReference type="OrthoDB" id="8480037at2"/>
<dbReference type="SUPFAM" id="SSF53474">
    <property type="entry name" value="alpha/beta-Hydrolases"/>
    <property type="match status" value="1"/>
</dbReference>
<dbReference type="STRING" id="665004.AC529_15365"/>
<evidence type="ECO:0000259" key="2">
    <source>
        <dbReference type="Pfam" id="PF00975"/>
    </source>
</evidence>
<dbReference type="EMBL" id="LGEM01000107">
    <property type="protein sequence ID" value="KUP95816.1"/>
    <property type="molecule type" value="Genomic_DNA"/>
</dbReference>
<comment type="caution">
    <text evidence="3">The sequence shown here is derived from an EMBL/GenBank/DDBJ whole genome shotgun (WGS) entry which is preliminary data.</text>
</comment>
<dbReference type="Pfam" id="PF00975">
    <property type="entry name" value="Thioesterase"/>
    <property type="match status" value="1"/>
</dbReference>
<evidence type="ECO:0000313" key="3">
    <source>
        <dbReference type="EMBL" id="KUP95816.1"/>
    </source>
</evidence>
<dbReference type="PANTHER" id="PTHR11487:SF0">
    <property type="entry name" value="S-ACYL FATTY ACID SYNTHASE THIOESTERASE, MEDIUM CHAIN"/>
    <property type="match status" value="1"/>
</dbReference>
<dbReference type="PATRIC" id="fig|665004.4.peg.3629"/>
<dbReference type="InterPro" id="IPR001031">
    <property type="entry name" value="Thioesterase"/>
</dbReference>
<organism evidence="3 4">
    <name type="scientific">Thermobifida cellulosilytica TB100</name>
    <dbReference type="NCBI Taxonomy" id="665004"/>
    <lineage>
        <taxon>Bacteria</taxon>
        <taxon>Bacillati</taxon>
        <taxon>Actinomycetota</taxon>
        <taxon>Actinomycetes</taxon>
        <taxon>Streptosporangiales</taxon>
        <taxon>Nocardiopsidaceae</taxon>
        <taxon>Thermobifida</taxon>
    </lineage>
</organism>
<dbReference type="Proteomes" id="UP000074382">
    <property type="component" value="Unassembled WGS sequence"/>
</dbReference>
<keyword evidence="4" id="KW-1185">Reference proteome</keyword>
<feature type="domain" description="Thioesterase" evidence="2">
    <location>
        <begin position="26"/>
        <end position="231"/>
    </location>
</feature>
<accession>A0A147KET4</accession>
<dbReference type="InterPro" id="IPR029058">
    <property type="entry name" value="AB_hydrolase_fold"/>
</dbReference>
<dbReference type="RefSeq" id="WP_068758260.1">
    <property type="nucleotide sequence ID" value="NZ_KQ950185.1"/>
</dbReference>
<evidence type="ECO:0000256" key="1">
    <source>
        <dbReference type="ARBA" id="ARBA00007169"/>
    </source>
</evidence>
<sequence>MNQARTSPSTRPGVHRFAEPTAEADLVCFLHAGGLPTAYRPWAAELGDRFTVWVATVRHQKATGAASDPWSDYVRQQTDALEDLDGPLTLYGHSLGALSAYETARELRRRGREVTRLVVSGADAPHLPRKVDLPTDPVALVHAVADYYGGIPEVLLHDEELARAFGEEMRTDFAAVSAYTWRPGPPLDVPLTVVGGTDDPVVTDEGLRAWQQHTTGPFRLERLPGGHFFTDTQRRALQDLLD</sequence>
<proteinExistence type="inferred from homology"/>
<dbReference type="PANTHER" id="PTHR11487">
    <property type="entry name" value="THIOESTERASE"/>
    <property type="match status" value="1"/>
</dbReference>
<comment type="similarity">
    <text evidence="1">Belongs to the thioesterase family.</text>
</comment>
<reference evidence="4" key="1">
    <citation type="journal article" date="2017" name="Acta Aliment.">
        <title>Plant polysaccharide degrading enzyme system of Thermpbifida cellulosilytica TB100 revealed by de novo genome project data.</title>
        <authorList>
            <person name="Toth A."/>
            <person name="Baka E."/>
            <person name="Luzics S."/>
            <person name="Bata-Vidacs I."/>
            <person name="Nagy I."/>
            <person name="Balint B."/>
            <person name="Herceg R."/>
            <person name="Olasz F."/>
            <person name="Wilk T."/>
            <person name="Nagy T."/>
            <person name="Kriszt B."/>
            <person name="Nagy I."/>
            <person name="Kukolya J."/>
        </authorList>
    </citation>
    <scope>NUCLEOTIDE SEQUENCE [LARGE SCALE GENOMIC DNA]</scope>
    <source>
        <strain evidence="4">TB100</strain>
    </source>
</reference>